<dbReference type="EnsemblPlants" id="AES91182">
    <property type="protein sequence ID" value="AES91182"/>
    <property type="gene ID" value="MTR_4g107640"/>
</dbReference>
<dbReference type="HOGENOM" id="CLU_2625701_0_0_1"/>
<protein>
    <submittedName>
        <fullName evidence="2 3">Uncharacterized protein</fullName>
    </submittedName>
</protein>
<keyword evidence="4" id="KW-1185">Reference proteome</keyword>
<reference evidence="2 4" key="2">
    <citation type="journal article" date="2014" name="BMC Genomics">
        <title>An improved genome release (version Mt4.0) for the model legume Medicago truncatula.</title>
        <authorList>
            <person name="Tang H."/>
            <person name="Krishnakumar V."/>
            <person name="Bidwell S."/>
            <person name="Rosen B."/>
            <person name="Chan A."/>
            <person name="Zhou S."/>
            <person name="Gentzbittel L."/>
            <person name="Childs K.L."/>
            <person name="Yandell M."/>
            <person name="Gundlach H."/>
            <person name="Mayer K.F."/>
            <person name="Schwartz D.C."/>
            <person name="Town C.D."/>
        </authorList>
    </citation>
    <scope>GENOME REANNOTATION</scope>
    <source>
        <strain evidence="3 4">cv. Jemalong A17</strain>
    </source>
</reference>
<name>G7JPV3_MEDTR</name>
<dbReference type="PaxDb" id="3880-AES91182"/>
<sequence>MRASNQEELRATLPNGQSKSPQWNLHIMHGTQSMLTSHNVAFNGDHHMCVGPMPNKKKCKEQCQNLMKVQEPMTHLNQ</sequence>
<evidence type="ECO:0000256" key="1">
    <source>
        <dbReference type="SAM" id="MobiDB-lite"/>
    </source>
</evidence>
<evidence type="ECO:0000313" key="2">
    <source>
        <dbReference type="EMBL" id="AES91182.1"/>
    </source>
</evidence>
<reference evidence="2 4" key="1">
    <citation type="journal article" date="2011" name="Nature">
        <title>The Medicago genome provides insight into the evolution of rhizobial symbioses.</title>
        <authorList>
            <person name="Young N.D."/>
            <person name="Debelle F."/>
            <person name="Oldroyd G.E."/>
            <person name="Geurts R."/>
            <person name="Cannon S.B."/>
            <person name="Udvardi M.K."/>
            <person name="Benedito V.A."/>
            <person name="Mayer K.F."/>
            <person name="Gouzy J."/>
            <person name="Schoof H."/>
            <person name="Van de Peer Y."/>
            <person name="Proost S."/>
            <person name="Cook D.R."/>
            <person name="Meyers B.C."/>
            <person name="Spannagl M."/>
            <person name="Cheung F."/>
            <person name="De Mita S."/>
            <person name="Krishnakumar V."/>
            <person name="Gundlach H."/>
            <person name="Zhou S."/>
            <person name="Mudge J."/>
            <person name="Bharti A.K."/>
            <person name="Murray J.D."/>
            <person name="Naoumkina M.A."/>
            <person name="Rosen B."/>
            <person name="Silverstein K.A."/>
            <person name="Tang H."/>
            <person name="Rombauts S."/>
            <person name="Zhao P.X."/>
            <person name="Zhou P."/>
            <person name="Barbe V."/>
            <person name="Bardou P."/>
            <person name="Bechner M."/>
            <person name="Bellec A."/>
            <person name="Berger A."/>
            <person name="Berges H."/>
            <person name="Bidwell S."/>
            <person name="Bisseling T."/>
            <person name="Choisne N."/>
            <person name="Couloux A."/>
            <person name="Denny R."/>
            <person name="Deshpande S."/>
            <person name="Dai X."/>
            <person name="Doyle J.J."/>
            <person name="Dudez A.M."/>
            <person name="Farmer A.D."/>
            <person name="Fouteau S."/>
            <person name="Franken C."/>
            <person name="Gibelin C."/>
            <person name="Gish J."/>
            <person name="Goldstein S."/>
            <person name="Gonzalez A.J."/>
            <person name="Green P.J."/>
            <person name="Hallab A."/>
            <person name="Hartog M."/>
            <person name="Hua A."/>
            <person name="Humphray S.J."/>
            <person name="Jeong D.H."/>
            <person name="Jing Y."/>
            <person name="Jocker A."/>
            <person name="Kenton S.M."/>
            <person name="Kim D.J."/>
            <person name="Klee K."/>
            <person name="Lai H."/>
            <person name="Lang C."/>
            <person name="Lin S."/>
            <person name="Macmil S.L."/>
            <person name="Magdelenat G."/>
            <person name="Matthews L."/>
            <person name="McCorrison J."/>
            <person name="Monaghan E.L."/>
            <person name="Mun J.H."/>
            <person name="Najar F.Z."/>
            <person name="Nicholson C."/>
            <person name="Noirot C."/>
            <person name="O'Bleness M."/>
            <person name="Paule C.R."/>
            <person name="Poulain J."/>
            <person name="Prion F."/>
            <person name="Qin B."/>
            <person name="Qu C."/>
            <person name="Retzel E.F."/>
            <person name="Riddle C."/>
            <person name="Sallet E."/>
            <person name="Samain S."/>
            <person name="Samson N."/>
            <person name="Sanders I."/>
            <person name="Saurat O."/>
            <person name="Scarpelli C."/>
            <person name="Schiex T."/>
            <person name="Segurens B."/>
            <person name="Severin A.J."/>
            <person name="Sherrier D.J."/>
            <person name="Shi R."/>
            <person name="Sims S."/>
            <person name="Singer S.R."/>
            <person name="Sinharoy S."/>
            <person name="Sterck L."/>
            <person name="Viollet A."/>
            <person name="Wang B.B."/>
            <person name="Wang K."/>
            <person name="Wang M."/>
            <person name="Wang X."/>
            <person name="Warfsmann J."/>
            <person name="Weissenbach J."/>
            <person name="White D.D."/>
            <person name="White J.D."/>
            <person name="Wiley G.B."/>
            <person name="Wincker P."/>
            <person name="Xing Y."/>
            <person name="Yang L."/>
            <person name="Yao Z."/>
            <person name="Ying F."/>
            <person name="Zhai J."/>
            <person name="Zhou L."/>
            <person name="Zuber A."/>
            <person name="Denarie J."/>
            <person name="Dixon R.A."/>
            <person name="May G.D."/>
            <person name="Schwartz D.C."/>
            <person name="Rogers J."/>
            <person name="Quetier F."/>
            <person name="Town C.D."/>
            <person name="Roe B.A."/>
        </authorList>
    </citation>
    <scope>NUCLEOTIDE SEQUENCE [LARGE SCALE GENOMIC DNA]</scope>
    <source>
        <strain evidence="2">A17</strain>
        <strain evidence="3 4">cv. Jemalong A17</strain>
    </source>
</reference>
<gene>
    <name evidence="2" type="ordered locus">MTR_4g107640</name>
</gene>
<accession>G7JPV3</accession>
<feature type="region of interest" description="Disordered" evidence="1">
    <location>
        <begin position="1"/>
        <end position="22"/>
    </location>
</feature>
<evidence type="ECO:0000313" key="3">
    <source>
        <dbReference type="EnsemblPlants" id="AES91182"/>
    </source>
</evidence>
<organism evidence="2 4">
    <name type="scientific">Medicago truncatula</name>
    <name type="common">Barrel medic</name>
    <name type="synonym">Medicago tribuloides</name>
    <dbReference type="NCBI Taxonomy" id="3880"/>
    <lineage>
        <taxon>Eukaryota</taxon>
        <taxon>Viridiplantae</taxon>
        <taxon>Streptophyta</taxon>
        <taxon>Embryophyta</taxon>
        <taxon>Tracheophyta</taxon>
        <taxon>Spermatophyta</taxon>
        <taxon>Magnoliopsida</taxon>
        <taxon>eudicotyledons</taxon>
        <taxon>Gunneridae</taxon>
        <taxon>Pentapetalae</taxon>
        <taxon>rosids</taxon>
        <taxon>fabids</taxon>
        <taxon>Fabales</taxon>
        <taxon>Fabaceae</taxon>
        <taxon>Papilionoideae</taxon>
        <taxon>50 kb inversion clade</taxon>
        <taxon>NPAAA clade</taxon>
        <taxon>Hologalegina</taxon>
        <taxon>IRL clade</taxon>
        <taxon>Trifolieae</taxon>
        <taxon>Medicago</taxon>
    </lineage>
</organism>
<evidence type="ECO:0000313" key="4">
    <source>
        <dbReference type="Proteomes" id="UP000002051"/>
    </source>
</evidence>
<dbReference type="EMBL" id="CM001220">
    <property type="protein sequence ID" value="AES91182.1"/>
    <property type="molecule type" value="Genomic_DNA"/>
</dbReference>
<dbReference type="Proteomes" id="UP000002051">
    <property type="component" value="Chromosome 4"/>
</dbReference>
<dbReference type="AlphaFoldDB" id="G7JPV3"/>
<feature type="compositionally biased region" description="Basic and acidic residues" evidence="1">
    <location>
        <begin position="1"/>
        <end position="10"/>
    </location>
</feature>
<proteinExistence type="predicted"/>
<reference evidence="3" key="3">
    <citation type="submission" date="2015-04" db="UniProtKB">
        <authorList>
            <consortium name="EnsemblPlants"/>
        </authorList>
    </citation>
    <scope>IDENTIFICATION</scope>
    <source>
        <strain evidence="3">cv. Jemalong A17</strain>
    </source>
</reference>